<comment type="caution">
    <text evidence="1">The sequence shown here is derived from an EMBL/GenBank/DDBJ whole genome shotgun (WGS) entry which is preliminary data.</text>
</comment>
<evidence type="ECO:0000313" key="2">
    <source>
        <dbReference type="Proteomes" id="UP000707356"/>
    </source>
</evidence>
<sequence>MAQDFRSDDFAELPPDAPLNYDAAPIREPVRLIVVSSRQGVTRMIQTLHLRGVVSAHEWSALQPEPMTGKWMSVATKYLSLG</sequence>
<gene>
    <name evidence="1" type="ORF">KME07_17830</name>
</gene>
<protein>
    <submittedName>
        <fullName evidence="1">Uncharacterized protein</fullName>
    </submittedName>
</protein>
<name>A0A951PDQ9_9CYAN</name>
<dbReference type="Proteomes" id="UP000707356">
    <property type="component" value="Unassembled WGS sequence"/>
</dbReference>
<organism evidence="1 2">
    <name type="scientific">Pegethrix bostrychoides GSE-TBD4-15B</name>
    <dbReference type="NCBI Taxonomy" id="2839662"/>
    <lineage>
        <taxon>Bacteria</taxon>
        <taxon>Bacillati</taxon>
        <taxon>Cyanobacteriota</taxon>
        <taxon>Cyanophyceae</taxon>
        <taxon>Oculatellales</taxon>
        <taxon>Oculatellaceae</taxon>
        <taxon>Pegethrix</taxon>
    </lineage>
</organism>
<dbReference type="EMBL" id="JAHHHV010000075">
    <property type="protein sequence ID" value="MBW4467290.1"/>
    <property type="molecule type" value="Genomic_DNA"/>
</dbReference>
<reference evidence="1" key="1">
    <citation type="submission" date="2021-05" db="EMBL/GenBank/DDBJ databases">
        <authorList>
            <person name="Pietrasiak N."/>
            <person name="Ward R."/>
            <person name="Stajich J.E."/>
            <person name="Kurbessoian T."/>
        </authorList>
    </citation>
    <scope>NUCLEOTIDE SEQUENCE</scope>
    <source>
        <strain evidence="1">GSE-TBD4-15B</strain>
    </source>
</reference>
<accession>A0A951PDQ9</accession>
<dbReference type="AlphaFoldDB" id="A0A951PDQ9"/>
<evidence type="ECO:0000313" key="1">
    <source>
        <dbReference type="EMBL" id="MBW4467290.1"/>
    </source>
</evidence>
<reference evidence="1" key="2">
    <citation type="journal article" date="2022" name="Microbiol. Resour. Announc.">
        <title>Metagenome Sequencing to Explore Phylogenomics of Terrestrial Cyanobacteria.</title>
        <authorList>
            <person name="Ward R.D."/>
            <person name="Stajich J.E."/>
            <person name="Johansen J.R."/>
            <person name="Huntemann M."/>
            <person name="Clum A."/>
            <person name="Foster B."/>
            <person name="Foster B."/>
            <person name="Roux S."/>
            <person name="Palaniappan K."/>
            <person name="Varghese N."/>
            <person name="Mukherjee S."/>
            <person name="Reddy T.B.K."/>
            <person name="Daum C."/>
            <person name="Copeland A."/>
            <person name="Chen I.A."/>
            <person name="Ivanova N.N."/>
            <person name="Kyrpides N.C."/>
            <person name="Shapiro N."/>
            <person name="Eloe-Fadrosh E.A."/>
            <person name="Pietrasiak N."/>
        </authorList>
    </citation>
    <scope>NUCLEOTIDE SEQUENCE</scope>
    <source>
        <strain evidence="1">GSE-TBD4-15B</strain>
    </source>
</reference>
<proteinExistence type="predicted"/>